<dbReference type="GO" id="GO:0005737">
    <property type="term" value="C:cytoplasm"/>
    <property type="evidence" value="ECO:0007669"/>
    <property type="project" value="TreeGrafter"/>
</dbReference>
<dbReference type="InterPro" id="IPR051496">
    <property type="entry name" value="H-rev107_PLA/AT"/>
</dbReference>
<evidence type="ECO:0000256" key="4">
    <source>
        <dbReference type="ARBA" id="ARBA00023098"/>
    </source>
</evidence>
<dbReference type="AlphaFoldDB" id="A0A834AAJ4"/>
<gene>
    <name evidence="7" type="ORF">HJG60_016067</name>
</gene>
<comment type="caution">
    <text evidence="7">The sequence shown here is derived from an EMBL/GenBank/DDBJ whole genome shotgun (WGS) entry which is preliminary data.</text>
</comment>
<feature type="domain" description="LRAT" evidence="6">
    <location>
        <begin position="14"/>
        <end position="138"/>
    </location>
</feature>
<organism evidence="7 8">
    <name type="scientific">Phyllostomus discolor</name>
    <name type="common">pale spear-nosed bat</name>
    <dbReference type="NCBI Taxonomy" id="89673"/>
    <lineage>
        <taxon>Eukaryota</taxon>
        <taxon>Metazoa</taxon>
        <taxon>Chordata</taxon>
        <taxon>Craniata</taxon>
        <taxon>Vertebrata</taxon>
        <taxon>Euteleostomi</taxon>
        <taxon>Mammalia</taxon>
        <taxon>Eutheria</taxon>
        <taxon>Laurasiatheria</taxon>
        <taxon>Chiroptera</taxon>
        <taxon>Yangochiroptera</taxon>
        <taxon>Phyllostomidae</taxon>
        <taxon>Phyllostominae</taxon>
        <taxon>Phyllostomus</taxon>
    </lineage>
</organism>
<sequence length="222" mass="24653">MGSQFSSKCNPGDLIEISRPIYQHWAIYMGDGYVVHLTSTGDYPEAGSFSICASIGSSVGSVLCKTGVVKMELLTHVARGCKYRVNNWLDKELKPQPVEQILSSAKRMVGEMLPYDIIKNNCEHFVTKLRYGEPICQQVKKVEIAAEVAGAFGILALAADNFAQYLMRNWPHHSDSLKKPQDPALETAEQPTTPTSTASLTPALREPTDWSLILRLPKQRMQ</sequence>
<feature type="region of interest" description="Disordered" evidence="5">
    <location>
        <begin position="176"/>
        <end position="201"/>
    </location>
</feature>
<name>A0A834AAJ4_9CHIR</name>
<accession>A0A834AAJ4</accession>
<dbReference type="PROSITE" id="PS51934">
    <property type="entry name" value="LRAT"/>
    <property type="match status" value="1"/>
</dbReference>
<dbReference type="PANTHER" id="PTHR13943">
    <property type="entry name" value="HRAS-LIKE SUPPRESSOR - RELATED"/>
    <property type="match status" value="1"/>
</dbReference>
<dbReference type="Pfam" id="PF04970">
    <property type="entry name" value="LRAT"/>
    <property type="match status" value="1"/>
</dbReference>
<dbReference type="GO" id="GO:0004623">
    <property type="term" value="F:phospholipase A2 activity"/>
    <property type="evidence" value="ECO:0007669"/>
    <property type="project" value="TreeGrafter"/>
</dbReference>
<keyword evidence="4" id="KW-0443">Lipid metabolism</keyword>
<dbReference type="GO" id="GO:0070292">
    <property type="term" value="P:N-acylphosphatidylethanolamine metabolic process"/>
    <property type="evidence" value="ECO:0007669"/>
    <property type="project" value="TreeGrafter"/>
</dbReference>
<dbReference type="Gene3D" id="3.90.1720.10">
    <property type="entry name" value="endopeptidase domain like (from Nostoc punctiforme)"/>
    <property type="match status" value="1"/>
</dbReference>
<dbReference type="PANTHER" id="PTHR13943:SF36">
    <property type="entry name" value="PHOSPHOLIPASE A AND ACYLTRANSFERASE 4"/>
    <property type="match status" value="1"/>
</dbReference>
<feature type="compositionally biased region" description="Low complexity" evidence="5">
    <location>
        <begin position="191"/>
        <end position="201"/>
    </location>
</feature>
<evidence type="ECO:0000313" key="8">
    <source>
        <dbReference type="Proteomes" id="UP000664940"/>
    </source>
</evidence>
<dbReference type="GO" id="GO:0016410">
    <property type="term" value="F:N-acyltransferase activity"/>
    <property type="evidence" value="ECO:0007669"/>
    <property type="project" value="TreeGrafter"/>
</dbReference>
<reference evidence="7 8" key="1">
    <citation type="journal article" date="2020" name="Nature">
        <title>Six reference-quality genomes reveal evolution of bat adaptations.</title>
        <authorList>
            <person name="Jebb D."/>
            <person name="Huang Z."/>
            <person name="Pippel M."/>
            <person name="Hughes G.M."/>
            <person name="Lavrichenko K."/>
            <person name="Devanna P."/>
            <person name="Winkler S."/>
            <person name="Jermiin L.S."/>
            <person name="Skirmuntt E.C."/>
            <person name="Katzourakis A."/>
            <person name="Burkitt-Gray L."/>
            <person name="Ray D.A."/>
            <person name="Sullivan K.A.M."/>
            <person name="Roscito J.G."/>
            <person name="Kirilenko B.M."/>
            <person name="Davalos L.M."/>
            <person name="Corthals A.P."/>
            <person name="Power M.L."/>
            <person name="Jones G."/>
            <person name="Ransome R.D."/>
            <person name="Dechmann D.K.N."/>
            <person name="Locatelli A.G."/>
            <person name="Puechmaille S.J."/>
            <person name="Fedrigo O."/>
            <person name="Jarvis E.D."/>
            <person name="Hiller M."/>
            <person name="Vernes S.C."/>
            <person name="Myers E.W."/>
            <person name="Teeling E.C."/>
        </authorList>
    </citation>
    <scope>NUCLEOTIDE SEQUENCE [LARGE SCALE GENOMIC DNA]</scope>
    <source>
        <strain evidence="7">Bat1K_MPI-CBG_1</strain>
    </source>
</reference>
<protein>
    <recommendedName>
        <fullName evidence="6">LRAT domain-containing protein</fullName>
    </recommendedName>
</protein>
<dbReference type="Proteomes" id="UP000664940">
    <property type="component" value="Unassembled WGS sequence"/>
</dbReference>
<evidence type="ECO:0000313" key="7">
    <source>
        <dbReference type="EMBL" id="KAF6105830.1"/>
    </source>
</evidence>
<evidence type="ECO:0000256" key="1">
    <source>
        <dbReference type="ARBA" id="ARBA00007824"/>
    </source>
</evidence>
<evidence type="ECO:0000256" key="5">
    <source>
        <dbReference type="SAM" id="MobiDB-lite"/>
    </source>
</evidence>
<dbReference type="InterPro" id="IPR007053">
    <property type="entry name" value="LRAT_dom"/>
</dbReference>
<evidence type="ECO:0000256" key="2">
    <source>
        <dbReference type="ARBA" id="ARBA00022679"/>
    </source>
</evidence>
<dbReference type="GO" id="GO:0008970">
    <property type="term" value="F:phospholipase A1 activity"/>
    <property type="evidence" value="ECO:0007669"/>
    <property type="project" value="TreeGrafter"/>
</dbReference>
<evidence type="ECO:0000259" key="6">
    <source>
        <dbReference type="PROSITE" id="PS51934"/>
    </source>
</evidence>
<dbReference type="EMBL" id="JABVXQ010000006">
    <property type="protein sequence ID" value="KAF6105830.1"/>
    <property type="molecule type" value="Genomic_DNA"/>
</dbReference>
<keyword evidence="3" id="KW-0378">Hydrolase</keyword>
<comment type="similarity">
    <text evidence="1">Belongs to the H-rev107 family.</text>
</comment>
<evidence type="ECO:0000256" key="3">
    <source>
        <dbReference type="ARBA" id="ARBA00022801"/>
    </source>
</evidence>
<proteinExistence type="inferred from homology"/>
<keyword evidence="2" id="KW-0808">Transferase</keyword>